<dbReference type="AlphaFoldDB" id="A0AAW5K447"/>
<evidence type="ECO:0000256" key="2">
    <source>
        <dbReference type="ARBA" id="ARBA00022679"/>
    </source>
</evidence>
<reference evidence="5 6" key="1">
    <citation type="submission" date="2022-06" db="EMBL/GenBank/DDBJ databases">
        <title>Isolation of gut microbiota from human fecal samples.</title>
        <authorList>
            <person name="Pamer E.G."/>
            <person name="Barat B."/>
            <person name="Waligurski E."/>
            <person name="Medina S."/>
            <person name="Paddock L."/>
            <person name="Mostad J."/>
        </authorList>
    </citation>
    <scope>NUCLEOTIDE SEQUENCE [LARGE SCALE GENOMIC DNA]</scope>
    <source>
        <strain evidence="5 6">DFI.9.90</strain>
    </source>
</reference>
<dbReference type="CDD" id="cd03785">
    <property type="entry name" value="GT28_MurG"/>
    <property type="match status" value="1"/>
</dbReference>
<name>A0AAW5K447_9BACT</name>
<dbReference type="Gene3D" id="3.40.50.2000">
    <property type="entry name" value="Glycogen Phosphorylase B"/>
    <property type="match status" value="2"/>
</dbReference>
<proteinExistence type="predicted"/>
<dbReference type="PANTHER" id="PTHR21015:SF22">
    <property type="entry name" value="GLYCOSYLTRANSFERASE"/>
    <property type="match status" value="1"/>
</dbReference>
<dbReference type="PANTHER" id="PTHR21015">
    <property type="entry name" value="UDP-N-ACETYLGLUCOSAMINE--N-ACETYLMURAMYL-(PENTAPEPTIDE) PYROPHOSPHORYL-UNDECAPRENOL N-ACETYLGLUCOSAMINE TRANSFERASE 1"/>
    <property type="match status" value="1"/>
</dbReference>
<comment type="caution">
    <text evidence="5">The sequence shown here is derived from an EMBL/GenBank/DDBJ whole genome shotgun (WGS) entry which is preliminary data.</text>
</comment>
<dbReference type="EMBL" id="JANFYT010000004">
    <property type="protein sequence ID" value="MCQ4813318.1"/>
    <property type="molecule type" value="Genomic_DNA"/>
</dbReference>
<accession>A0AAW5K447</accession>
<dbReference type="RefSeq" id="WP_008711565.1">
    <property type="nucleotide sequence ID" value="NZ_CABKQM010000008.1"/>
</dbReference>
<dbReference type="GeneID" id="95756169"/>
<dbReference type="Pfam" id="PF04101">
    <property type="entry name" value="Glyco_tran_28_C"/>
    <property type="match status" value="1"/>
</dbReference>
<gene>
    <name evidence="5" type="ORF">NE630_02640</name>
</gene>
<keyword evidence="1" id="KW-0328">Glycosyltransferase</keyword>
<feature type="domain" description="Glycosyltransferase family 28 N-terminal" evidence="3">
    <location>
        <begin position="10"/>
        <end position="144"/>
    </location>
</feature>
<evidence type="ECO:0000313" key="6">
    <source>
        <dbReference type="Proteomes" id="UP001205919"/>
    </source>
</evidence>
<sequence length="382" mass="41226">MTEYKERRLLLAAGGTGGHIWPALSFGAWIKEHHPECEVGYICGSRPLELEIYRAAGVEPTVLPMEGSPLSGGIVRSGRRIASLFSAYRAASDAIARFRPDAALLFGGYLSFPVIMACKRGGIYCAMHEQNARAGKVTRLAAKLGLDIYSGWKECLPLLPHKHLRTGVPVRDFVPLPQKEAWRKLPLAAGASVCLPPKEILDARAERVQGAALAEDMPAGPKVVVFSGSLGSQSIKEKICEIAATAEFRGWNFIIPAVAEKTERCGGNVWLLPKIWDASLLYAAADMLVLRGGGSTLTEAGVLGIPALIIPWKGATDNHQYHNALSFVSENAGLIWTGDEGTDILVSSLLRLRTMGGKGRGRGLYGQGNIICENLWSAVWSR</sequence>
<keyword evidence="6" id="KW-1185">Reference proteome</keyword>
<evidence type="ECO:0000259" key="4">
    <source>
        <dbReference type="Pfam" id="PF04101"/>
    </source>
</evidence>
<evidence type="ECO:0000313" key="5">
    <source>
        <dbReference type="EMBL" id="MCQ4813318.1"/>
    </source>
</evidence>
<dbReference type="InterPro" id="IPR007235">
    <property type="entry name" value="Glyco_trans_28_C"/>
</dbReference>
<organism evidence="5 6">
    <name type="scientific">Cloacibacillus evryensis</name>
    <dbReference type="NCBI Taxonomy" id="508460"/>
    <lineage>
        <taxon>Bacteria</taxon>
        <taxon>Thermotogati</taxon>
        <taxon>Synergistota</taxon>
        <taxon>Synergistia</taxon>
        <taxon>Synergistales</taxon>
        <taxon>Synergistaceae</taxon>
        <taxon>Cloacibacillus</taxon>
    </lineage>
</organism>
<evidence type="ECO:0000256" key="1">
    <source>
        <dbReference type="ARBA" id="ARBA00022676"/>
    </source>
</evidence>
<dbReference type="Pfam" id="PF03033">
    <property type="entry name" value="Glyco_transf_28"/>
    <property type="match status" value="1"/>
</dbReference>
<dbReference type="GO" id="GO:0016758">
    <property type="term" value="F:hexosyltransferase activity"/>
    <property type="evidence" value="ECO:0007669"/>
    <property type="project" value="InterPro"/>
</dbReference>
<protein>
    <submittedName>
        <fullName evidence="5">UDP-N-acetylglucosamine--N-acetylmuramyl-(Pentapeptide) pyrophosphoryl-undecaprenol N-acetylglucosamine transferase</fullName>
    </submittedName>
</protein>
<dbReference type="Proteomes" id="UP001205919">
    <property type="component" value="Unassembled WGS sequence"/>
</dbReference>
<evidence type="ECO:0000259" key="3">
    <source>
        <dbReference type="Pfam" id="PF03033"/>
    </source>
</evidence>
<feature type="domain" description="Glycosyl transferase family 28 C-terminal" evidence="4">
    <location>
        <begin position="223"/>
        <end position="354"/>
    </location>
</feature>
<keyword evidence="2 5" id="KW-0808">Transferase</keyword>
<dbReference type="GO" id="GO:0005975">
    <property type="term" value="P:carbohydrate metabolic process"/>
    <property type="evidence" value="ECO:0007669"/>
    <property type="project" value="InterPro"/>
</dbReference>
<dbReference type="GO" id="GO:1901137">
    <property type="term" value="P:carbohydrate derivative biosynthetic process"/>
    <property type="evidence" value="ECO:0007669"/>
    <property type="project" value="UniProtKB-ARBA"/>
</dbReference>
<dbReference type="SUPFAM" id="SSF53756">
    <property type="entry name" value="UDP-Glycosyltransferase/glycogen phosphorylase"/>
    <property type="match status" value="1"/>
</dbReference>
<dbReference type="InterPro" id="IPR004276">
    <property type="entry name" value="GlycoTrans_28_N"/>
</dbReference>